<gene>
    <name evidence="3" type="ORF">SAMN05192570_3048</name>
</gene>
<dbReference type="RefSeq" id="WP_177221901.1">
    <property type="nucleotide sequence ID" value="NZ_FOZV01000008.1"/>
</dbReference>
<feature type="region of interest" description="Disordered" evidence="1">
    <location>
        <begin position="266"/>
        <end position="286"/>
    </location>
</feature>
<dbReference type="AlphaFoldDB" id="A0A1I6T7U7"/>
<sequence>MRLTSLPPILALAVALPAVAQDAARDWDLHRNTRTDAIMAYTVYDNGLGIAVRCVDGGYEAFLSGLPAAGAGETRTLDVAFADDELAPQSWNVGVNDTIAVSSFPAPFARKLRQGGRLQIRVPDGAGPGRALRYDVTLPASPGSIDETLTACERPLVDPRDARLDSLPESGLPENLVWARRPVVDFPSRSRYARGFAVTTCLVDPDGALSDCTIETEHPRDGGFGGETLQAVRRARVRDTGGLTDLPPVMVSFRVNFVIQGYETREDRERMRENRRKRREEREAEG</sequence>
<name>A0A1I6T7U7_9CAUL</name>
<feature type="chain" id="PRO_5011533493" description="TonB protein C-terminal" evidence="2">
    <location>
        <begin position="21"/>
        <end position="286"/>
    </location>
</feature>
<proteinExistence type="predicted"/>
<evidence type="ECO:0000256" key="2">
    <source>
        <dbReference type="SAM" id="SignalP"/>
    </source>
</evidence>
<evidence type="ECO:0000256" key="1">
    <source>
        <dbReference type="SAM" id="MobiDB-lite"/>
    </source>
</evidence>
<reference evidence="4" key="1">
    <citation type="submission" date="2016-10" db="EMBL/GenBank/DDBJ databases">
        <authorList>
            <person name="Varghese N."/>
            <person name="Submissions S."/>
        </authorList>
    </citation>
    <scope>NUCLEOTIDE SEQUENCE [LARGE SCALE GENOMIC DNA]</scope>
    <source>
        <strain evidence="4">CGMCC 1.10683</strain>
    </source>
</reference>
<accession>A0A1I6T7U7</accession>
<dbReference type="EMBL" id="FOZV01000008">
    <property type="protein sequence ID" value="SFS85321.1"/>
    <property type="molecule type" value="Genomic_DNA"/>
</dbReference>
<evidence type="ECO:0000313" key="3">
    <source>
        <dbReference type="EMBL" id="SFS85321.1"/>
    </source>
</evidence>
<organism evidence="3 4">
    <name type="scientific">Brevundimonas viscosa</name>
    <dbReference type="NCBI Taxonomy" id="871741"/>
    <lineage>
        <taxon>Bacteria</taxon>
        <taxon>Pseudomonadati</taxon>
        <taxon>Pseudomonadota</taxon>
        <taxon>Alphaproteobacteria</taxon>
        <taxon>Caulobacterales</taxon>
        <taxon>Caulobacteraceae</taxon>
        <taxon>Brevundimonas</taxon>
    </lineage>
</organism>
<protein>
    <recommendedName>
        <fullName evidence="5">TonB protein C-terminal</fullName>
    </recommendedName>
</protein>
<dbReference type="STRING" id="871741.SAMN05192570_3048"/>
<keyword evidence="4" id="KW-1185">Reference proteome</keyword>
<feature type="signal peptide" evidence="2">
    <location>
        <begin position="1"/>
        <end position="20"/>
    </location>
</feature>
<evidence type="ECO:0008006" key="5">
    <source>
        <dbReference type="Google" id="ProtNLM"/>
    </source>
</evidence>
<keyword evidence="2" id="KW-0732">Signal</keyword>
<evidence type="ECO:0000313" key="4">
    <source>
        <dbReference type="Proteomes" id="UP000198788"/>
    </source>
</evidence>
<dbReference type="Proteomes" id="UP000198788">
    <property type="component" value="Unassembled WGS sequence"/>
</dbReference>